<accession>A0A8T0F9Q1</accession>
<dbReference type="EMBL" id="JABXBU010000015">
    <property type="protein sequence ID" value="KAF8787611.1"/>
    <property type="molecule type" value="Genomic_DNA"/>
</dbReference>
<dbReference type="Proteomes" id="UP000807504">
    <property type="component" value="Unassembled WGS sequence"/>
</dbReference>
<evidence type="ECO:0000313" key="2">
    <source>
        <dbReference type="EMBL" id="KAF8787611.1"/>
    </source>
</evidence>
<gene>
    <name evidence="2" type="ORF">HNY73_009191</name>
</gene>
<feature type="chain" id="PRO_5035852565" evidence="1">
    <location>
        <begin position="18"/>
        <end position="150"/>
    </location>
</feature>
<reference evidence="2" key="1">
    <citation type="journal article" date="2020" name="bioRxiv">
        <title>Chromosome-level reference genome of the European wasp spider Argiope bruennichi: a resource for studies on range expansion and evolutionary adaptation.</title>
        <authorList>
            <person name="Sheffer M.M."/>
            <person name="Hoppe A."/>
            <person name="Krehenwinkel H."/>
            <person name="Uhl G."/>
            <person name="Kuss A.W."/>
            <person name="Jensen L."/>
            <person name="Jensen C."/>
            <person name="Gillespie R.G."/>
            <person name="Hoff K.J."/>
            <person name="Prost S."/>
        </authorList>
    </citation>
    <scope>NUCLEOTIDE SEQUENCE</scope>
</reference>
<evidence type="ECO:0000313" key="3">
    <source>
        <dbReference type="Proteomes" id="UP000807504"/>
    </source>
</evidence>
<reference evidence="2" key="2">
    <citation type="submission" date="2020-06" db="EMBL/GenBank/DDBJ databases">
        <authorList>
            <person name="Sheffer M."/>
        </authorList>
    </citation>
    <scope>NUCLEOTIDE SEQUENCE</scope>
</reference>
<proteinExistence type="predicted"/>
<name>A0A8T0F9Q1_ARGBR</name>
<protein>
    <submittedName>
        <fullName evidence="2">Uncharacterized protein</fullName>
    </submittedName>
</protein>
<keyword evidence="3" id="KW-1185">Reference proteome</keyword>
<comment type="caution">
    <text evidence="2">The sequence shown here is derived from an EMBL/GenBank/DDBJ whole genome shotgun (WGS) entry which is preliminary data.</text>
</comment>
<dbReference type="AlphaFoldDB" id="A0A8T0F9Q1"/>
<evidence type="ECO:0000256" key="1">
    <source>
        <dbReference type="SAM" id="SignalP"/>
    </source>
</evidence>
<feature type="signal peptide" evidence="1">
    <location>
        <begin position="1"/>
        <end position="17"/>
    </location>
</feature>
<organism evidence="2 3">
    <name type="scientific">Argiope bruennichi</name>
    <name type="common">Wasp spider</name>
    <name type="synonym">Aranea bruennichi</name>
    <dbReference type="NCBI Taxonomy" id="94029"/>
    <lineage>
        <taxon>Eukaryota</taxon>
        <taxon>Metazoa</taxon>
        <taxon>Ecdysozoa</taxon>
        <taxon>Arthropoda</taxon>
        <taxon>Chelicerata</taxon>
        <taxon>Arachnida</taxon>
        <taxon>Araneae</taxon>
        <taxon>Araneomorphae</taxon>
        <taxon>Entelegynae</taxon>
        <taxon>Araneoidea</taxon>
        <taxon>Araneidae</taxon>
        <taxon>Argiope</taxon>
    </lineage>
</organism>
<keyword evidence="1" id="KW-0732">Signal</keyword>
<sequence length="150" mass="13984">MFAKIVIICVVLAAAHAVILGQGRLGPSAIAAGGHGIDRRAMIGPVSAALAGYTSLGALTGGYGIGAPLGYGGHEAIANRGIGGYGIGAPIGYGGHGAIVGRGIDGYGIGAPVGAAATGYGGHGGIAGRGIGGYGIGALGSIGMGIGNGY</sequence>